<dbReference type="InterPro" id="IPR001680">
    <property type="entry name" value="WD40_rpt"/>
</dbReference>
<dbReference type="SMART" id="SM00320">
    <property type="entry name" value="WD40"/>
    <property type="match status" value="7"/>
</dbReference>
<dbReference type="GO" id="GO:0016226">
    <property type="term" value="P:iron-sulfur cluster assembly"/>
    <property type="evidence" value="ECO:0007669"/>
    <property type="project" value="UniProtKB-UniRule"/>
</dbReference>
<feature type="repeat" description="WD" evidence="4">
    <location>
        <begin position="139"/>
        <end position="170"/>
    </location>
</feature>
<comment type="similarity">
    <text evidence="3">Belongs to the WD repeat CIA1 family.</text>
</comment>
<dbReference type="PROSITE" id="PS50294">
    <property type="entry name" value="WD_REPEATS_REGION"/>
    <property type="match status" value="4"/>
</dbReference>
<dbReference type="CDD" id="cd00200">
    <property type="entry name" value="WD40"/>
    <property type="match status" value="1"/>
</dbReference>
<dbReference type="AlphaFoldDB" id="A0AAV5RIA1"/>
<evidence type="ECO:0000313" key="5">
    <source>
        <dbReference type="EMBL" id="GMM51170.1"/>
    </source>
</evidence>
<dbReference type="Proteomes" id="UP001362899">
    <property type="component" value="Unassembled WGS sequence"/>
</dbReference>
<protein>
    <recommendedName>
        <fullName evidence="3">Probable cytosolic iron-sulfur protein assembly protein 1</fullName>
    </recommendedName>
</protein>
<organism evidence="5 6">
    <name type="scientific">Starmerella bacillaris</name>
    <name type="common">Yeast</name>
    <name type="synonym">Candida zemplinina</name>
    <dbReference type="NCBI Taxonomy" id="1247836"/>
    <lineage>
        <taxon>Eukaryota</taxon>
        <taxon>Fungi</taxon>
        <taxon>Dikarya</taxon>
        <taxon>Ascomycota</taxon>
        <taxon>Saccharomycotina</taxon>
        <taxon>Dipodascomycetes</taxon>
        <taxon>Dipodascales</taxon>
        <taxon>Trichomonascaceae</taxon>
        <taxon>Starmerella</taxon>
    </lineage>
</organism>
<dbReference type="InterPro" id="IPR015943">
    <property type="entry name" value="WD40/YVTN_repeat-like_dom_sf"/>
</dbReference>
<evidence type="ECO:0000256" key="2">
    <source>
        <dbReference type="ARBA" id="ARBA00022737"/>
    </source>
</evidence>
<name>A0AAV5RIA1_STABA</name>
<feature type="repeat" description="WD" evidence="4">
    <location>
        <begin position="304"/>
        <end position="330"/>
    </location>
</feature>
<keyword evidence="2" id="KW-0677">Repeat</keyword>
<dbReference type="GO" id="GO:0097361">
    <property type="term" value="C:cytosolic [4Fe-4S] assembly targeting complex"/>
    <property type="evidence" value="ECO:0007669"/>
    <property type="project" value="InterPro"/>
</dbReference>
<feature type="repeat" description="WD" evidence="4">
    <location>
        <begin position="183"/>
        <end position="218"/>
    </location>
</feature>
<evidence type="ECO:0000256" key="3">
    <source>
        <dbReference type="HAMAP-Rule" id="MF_03037"/>
    </source>
</evidence>
<gene>
    <name evidence="3" type="primary">CIA1</name>
    <name evidence="5" type="ORF">DASB73_021280</name>
</gene>
<sequence>MNLVQHEKPVWQVSVNNYTQVPLICSASADKTAKIVDISGKILKNIEGVHDKSIRTASWRPNAANPVLALGSFDSTISIFALESGNWEFLAQLEGPDNEIKRVSWSASGTYLATCSRDKTVWIWEIDEDGEDFECVAVLQEHSQDVKHVAWHPKEELLASCSYDNTIRLWRQDDDEWLCVSILEGHDSTVWGCDFDPEADSMRLVSCSDDLTVKIWSMVSRNGGYDNSGERLPSVARWDVASEEWEVEKVLPIAHEGTIYAVKWGPNGLIASAGADGRIVIYNRDTSDWKVHKVIENAHGVYEINSLDWSEDKLVSGGDDGSAKIWNVSS</sequence>
<keyword evidence="1 4" id="KW-0853">WD repeat</keyword>
<dbReference type="PANTHER" id="PTHR19920:SF0">
    <property type="entry name" value="CYTOSOLIC IRON-SULFUR PROTEIN ASSEMBLY PROTEIN CIAO1-RELATED"/>
    <property type="match status" value="1"/>
</dbReference>
<evidence type="ECO:0000313" key="6">
    <source>
        <dbReference type="Proteomes" id="UP001362899"/>
    </source>
</evidence>
<comment type="caution">
    <text evidence="5">The sequence shown here is derived from an EMBL/GenBank/DDBJ whole genome shotgun (WGS) entry which is preliminary data.</text>
</comment>
<dbReference type="PRINTS" id="PR00320">
    <property type="entry name" value="GPROTEINBRPT"/>
</dbReference>
<dbReference type="InterPro" id="IPR036322">
    <property type="entry name" value="WD40_repeat_dom_sf"/>
</dbReference>
<dbReference type="Gene3D" id="2.130.10.10">
    <property type="entry name" value="YVTN repeat-like/Quinoprotein amine dehydrogenase"/>
    <property type="match status" value="1"/>
</dbReference>
<dbReference type="PROSITE" id="PS50082">
    <property type="entry name" value="WD_REPEATS_2"/>
    <property type="match status" value="4"/>
</dbReference>
<evidence type="ECO:0000256" key="1">
    <source>
        <dbReference type="ARBA" id="ARBA00022574"/>
    </source>
</evidence>
<dbReference type="InterPro" id="IPR020472">
    <property type="entry name" value="WD40_PAC1"/>
</dbReference>
<keyword evidence="6" id="KW-1185">Reference proteome</keyword>
<accession>A0AAV5RIA1</accession>
<comment type="function">
    <text evidence="3">Essential component of the cytosolic iron-sulfur (Fe/S) protein assembly machinery. Required for the maturation of extramitochondrial Fe/S proteins.</text>
</comment>
<evidence type="ECO:0000256" key="4">
    <source>
        <dbReference type="PROSITE-ProRule" id="PRU00221"/>
    </source>
</evidence>
<dbReference type="PANTHER" id="PTHR19920">
    <property type="entry name" value="WD40 PROTEIN CIAO1"/>
    <property type="match status" value="1"/>
</dbReference>
<dbReference type="PROSITE" id="PS00678">
    <property type="entry name" value="WD_REPEATS_1"/>
    <property type="match status" value="2"/>
</dbReference>
<dbReference type="SUPFAM" id="SSF50978">
    <property type="entry name" value="WD40 repeat-like"/>
    <property type="match status" value="1"/>
</dbReference>
<proteinExistence type="inferred from homology"/>
<dbReference type="Pfam" id="PF00400">
    <property type="entry name" value="WD40"/>
    <property type="match status" value="6"/>
</dbReference>
<dbReference type="InterPro" id="IPR019775">
    <property type="entry name" value="WD40_repeat_CS"/>
</dbReference>
<reference evidence="5 6" key="1">
    <citation type="journal article" date="2023" name="Elife">
        <title>Identification of key yeast species and microbe-microbe interactions impacting larval growth of Drosophila in the wild.</title>
        <authorList>
            <person name="Mure A."/>
            <person name="Sugiura Y."/>
            <person name="Maeda R."/>
            <person name="Honda K."/>
            <person name="Sakurai N."/>
            <person name="Takahashi Y."/>
            <person name="Watada M."/>
            <person name="Katoh T."/>
            <person name="Gotoh A."/>
            <person name="Gotoh Y."/>
            <person name="Taniguchi I."/>
            <person name="Nakamura K."/>
            <person name="Hayashi T."/>
            <person name="Katayama T."/>
            <person name="Uemura T."/>
            <person name="Hattori Y."/>
        </authorList>
    </citation>
    <scope>NUCLEOTIDE SEQUENCE [LARGE SCALE GENOMIC DNA]</scope>
    <source>
        <strain evidence="5 6">SB-73</strain>
    </source>
</reference>
<dbReference type="EMBL" id="BTGC01000003">
    <property type="protein sequence ID" value="GMM51170.1"/>
    <property type="molecule type" value="Genomic_DNA"/>
</dbReference>
<dbReference type="InterPro" id="IPR028608">
    <property type="entry name" value="CIAO1/Cia1"/>
</dbReference>
<feature type="repeat" description="WD" evidence="4">
    <location>
        <begin position="93"/>
        <end position="127"/>
    </location>
</feature>
<dbReference type="HAMAP" id="MF_03037">
    <property type="entry name" value="ciao1"/>
    <property type="match status" value="1"/>
</dbReference>